<keyword evidence="1" id="KW-1133">Transmembrane helix</keyword>
<reference evidence="3" key="1">
    <citation type="submission" date="2017-01" db="EMBL/GenBank/DDBJ databases">
        <authorList>
            <person name="Varghese N."/>
            <person name="Submissions S."/>
        </authorList>
    </citation>
    <scope>NUCLEOTIDE SEQUENCE [LARGE SCALE GENOMIC DNA]</scope>
    <source>
        <strain evidence="3">DM9</strain>
    </source>
</reference>
<gene>
    <name evidence="2" type="ORF">SAMN05421545_3153</name>
</gene>
<name>A0A1N7A176_9BACT</name>
<protein>
    <submittedName>
        <fullName evidence="2">Uncharacterized protein</fullName>
    </submittedName>
</protein>
<keyword evidence="3" id="KW-1185">Reference proteome</keyword>
<evidence type="ECO:0000256" key="1">
    <source>
        <dbReference type="SAM" id="Phobius"/>
    </source>
</evidence>
<dbReference type="RefSeq" id="WP_076422791.1">
    <property type="nucleotide sequence ID" value="NZ_FTNM01000005.1"/>
</dbReference>
<evidence type="ECO:0000313" key="3">
    <source>
        <dbReference type="Proteomes" id="UP000185924"/>
    </source>
</evidence>
<feature type="transmembrane region" description="Helical" evidence="1">
    <location>
        <begin position="53"/>
        <end position="73"/>
    </location>
</feature>
<sequence length="164" mass="19195">MQHTGISVRLFSRPYGVRSQMERLLLVLALLSVVLHGWLLYQLIAVQDFHSAMTFLYLFSLLPFALFMISVWLDHNPGYQRHLTISALGLRYRLGFMQREHDFDWEEVERMALDSHTLTFELKNGEQHAISLDAVNHEQTLQRIRAELIRIAADKEITIEMTQN</sequence>
<organism evidence="2 3">
    <name type="scientific">Pontibacter lucknowensis</name>
    <dbReference type="NCBI Taxonomy" id="1077936"/>
    <lineage>
        <taxon>Bacteria</taxon>
        <taxon>Pseudomonadati</taxon>
        <taxon>Bacteroidota</taxon>
        <taxon>Cytophagia</taxon>
        <taxon>Cytophagales</taxon>
        <taxon>Hymenobacteraceae</taxon>
        <taxon>Pontibacter</taxon>
    </lineage>
</organism>
<dbReference type="OrthoDB" id="852821at2"/>
<dbReference type="STRING" id="1077936.SAMN05421545_3153"/>
<accession>A0A1N7A176</accession>
<proteinExistence type="predicted"/>
<keyword evidence="1" id="KW-0472">Membrane</keyword>
<dbReference type="Proteomes" id="UP000185924">
    <property type="component" value="Unassembled WGS sequence"/>
</dbReference>
<feature type="transmembrane region" description="Helical" evidence="1">
    <location>
        <begin position="21"/>
        <end position="41"/>
    </location>
</feature>
<dbReference type="AlphaFoldDB" id="A0A1N7A176"/>
<dbReference type="EMBL" id="FTNM01000005">
    <property type="protein sequence ID" value="SIR32759.1"/>
    <property type="molecule type" value="Genomic_DNA"/>
</dbReference>
<keyword evidence="1" id="KW-0812">Transmembrane</keyword>
<evidence type="ECO:0000313" key="2">
    <source>
        <dbReference type="EMBL" id="SIR32759.1"/>
    </source>
</evidence>